<feature type="region of interest" description="Disordered" evidence="18">
    <location>
        <begin position="268"/>
        <end position="322"/>
    </location>
</feature>
<reference evidence="23" key="1">
    <citation type="journal article" date="2023" name="bioRxiv">
        <title>Improved chromosome-level genome assembly for marigold (Tagetes erecta).</title>
        <authorList>
            <person name="Jiang F."/>
            <person name="Yuan L."/>
            <person name="Wang S."/>
            <person name="Wang H."/>
            <person name="Xu D."/>
            <person name="Wang A."/>
            <person name="Fan W."/>
        </authorList>
    </citation>
    <scope>NUCLEOTIDE SEQUENCE</scope>
    <source>
        <strain evidence="23">WSJ</strain>
        <tissue evidence="23">Leaf</tissue>
    </source>
</reference>
<dbReference type="Pfam" id="PF03732">
    <property type="entry name" value="Retrotrans_gag"/>
    <property type="match status" value="1"/>
</dbReference>
<dbReference type="Pfam" id="PF24626">
    <property type="entry name" value="SH3_Tf2-1"/>
    <property type="match status" value="1"/>
</dbReference>
<dbReference type="GO" id="GO:0006310">
    <property type="term" value="P:DNA recombination"/>
    <property type="evidence" value="ECO:0007669"/>
    <property type="project" value="UniProtKB-KW"/>
</dbReference>
<evidence type="ECO:0000259" key="20">
    <source>
        <dbReference type="PROSITE" id="PS50158"/>
    </source>
</evidence>
<feature type="compositionally biased region" description="Polar residues" evidence="18">
    <location>
        <begin position="299"/>
        <end position="322"/>
    </location>
</feature>
<dbReference type="PROSITE" id="PS50878">
    <property type="entry name" value="RT_POL"/>
    <property type="match status" value="1"/>
</dbReference>
<keyword evidence="16" id="KW-0862">Zinc</keyword>
<feature type="coiled-coil region" evidence="17">
    <location>
        <begin position="1371"/>
        <end position="1398"/>
    </location>
</feature>
<dbReference type="InterPro" id="IPR021109">
    <property type="entry name" value="Peptidase_aspartic_dom_sf"/>
</dbReference>
<evidence type="ECO:0000256" key="2">
    <source>
        <dbReference type="ARBA" id="ARBA00022670"/>
    </source>
</evidence>
<dbReference type="InterPro" id="IPR041588">
    <property type="entry name" value="Integrase_H2C2"/>
</dbReference>
<comment type="caution">
    <text evidence="23">The sequence shown here is derived from an EMBL/GenBank/DDBJ whole genome shotgun (WGS) entry which is preliminary data.</text>
</comment>
<dbReference type="Pfam" id="PF08284">
    <property type="entry name" value="RVP_2"/>
    <property type="match status" value="1"/>
</dbReference>
<evidence type="ECO:0000256" key="5">
    <source>
        <dbReference type="ARBA" id="ARBA00022722"/>
    </source>
</evidence>
<evidence type="ECO:0000259" key="21">
    <source>
        <dbReference type="PROSITE" id="PS50878"/>
    </source>
</evidence>
<feature type="compositionally biased region" description="Basic residues" evidence="18">
    <location>
        <begin position="1"/>
        <end position="16"/>
    </location>
</feature>
<evidence type="ECO:0000259" key="19">
    <source>
        <dbReference type="PROSITE" id="PS50013"/>
    </source>
</evidence>
<dbReference type="Gene3D" id="3.10.10.10">
    <property type="entry name" value="HIV Type 1 Reverse Transcriptase, subunit A, domain 1"/>
    <property type="match status" value="1"/>
</dbReference>
<keyword evidence="14" id="KW-0238">DNA-binding</keyword>
<dbReference type="InterPro" id="IPR012337">
    <property type="entry name" value="RNaseH-like_sf"/>
</dbReference>
<organism evidence="23 24">
    <name type="scientific">Tagetes erecta</name>
    <name type="common">African marigold</name>
    <dbReference type="NCBI Taxonomy" id="13708"/>
    <lineage>
        <taxon>Eukaryota</taxon>
        <taxon>Viridiplantae</taxon>
        <taxon>Streptophyta</taxon>
        <taxon>Embryophyta</taxon>
        <taxon>Tracheophyta</taxon>
        <taxon>Spermatophyta</taxon>
        <taxon>Magnoliopsida</taxon>
        <taxon>eudicotyledons</taxon>
        <taxon>Gunneridae</taxon>
        <taxon>Pentapetalae</taxon>
        <taxon>asterids</taxon>
        <taxon>campanulids</taxon>
        <taxon>Asterales</taxon>
        <taxon>Asteraceae</taxon>
        <taxon>Asteroideae</taxon>
        <taxon>Heliantheae alliance</taxon>
        <taxon>Tageteae</taxon>
        <taxon>Tagetes</taxon>
    </lineage>
</organism>
<dbReference type="InterPro" id="IPR000477">
    <property type="entry name" value="RT_dom"/>
</dbReference>
<keyword evidence="24" id="KW-1185">Reference proteome</keyword>
<evidence type="ECO:0000256" key="3">
    <source>
        <dbReference type="ARBA" id="ARBA00022679"/>
    </source>
</evidence>
<dbReference type="Pfam" id="PF00098">
    <property type="entry name" value="zf-CCHC"/>
    <property type="match status" value="1"/>
</dbReference>
<gene>
    <name evidence="23" type="ORF">QVD17_08876</name>
</gene>
<feature type="compositionally biased region" description="Polar residues" evidence="18">
    <location>
        <begin position="281"/>
        <end position="292"/>
    </location>
</feature>
<name>A0AAD8L4Z1_TARER</name>
<keyword evidence="15" id="KW-0233">DNA recombination</keyword>
<dbReference type="InterPro" id="IPR050951">
    <property type="entry name" value="Retrovirus_Pol_polyprotein"/>
</dbReference>
<dbReference type="Pfam" id="PF17921">
    <property type="entry name" value="Integrase_H2C2"/>
    <property type="match status" value="1"/>
</dbReference>
<evidence type="ECO:0000256" key="18">
    <source>
        <dbReference type="SAM" id="MobiDB-lite"/>
    </source>
</evidence>
<evidence type="ECO:0000256" key="11">
    <source>
        <dbReference type="ARBA" id="ARBA00022908"/>
    </source>
</evidence>
<evidence type="ECO:0000313" key="24">
    <source>
        <dbReference type="Proteomes" id="UP001229421"/>
    </source>
</evidence>
<dbReference type="CDD" id="cd09274">
    <property type="entry name" value="RNase_HI_RT_Ty3"/>
    <property type="match status" value="1"/>
</dbReference>
<keyword evidence="13" id="KW-0239">DNA-directed DNA polymerase</keyword>
<keyword evidence="17" id="KW-0175">Coiled coil</keyword>
<dbReference type="SUPFAM" id="SSF54160">
    <property type="entry name" value="Chromo domain-like"/>
    <property type="match status" value="1"/>
</dbReference>
<dbReference type="GO" id="GO:0015074">
    <property type="term" value="P:DNA integration"/>
    <property type="evidence" value="ECO:0007669"/>
    <property type="project" value="UniProtKB-KW"/>
</dbReference>
<dbReference type="InterPro" id="IPR001584">
    <property type="entry name" value="Integrase_cat-core"/>
</dbReference>
<dbReference type="Gene3D" id="2.40.70.10">
    <property type="entry name" value="Acid Proteases"/>
    <property type="match status" value="1"/>
</dbReference>
<keyword evidence="6" id="KW-0479">Metal-binding</keyword>
<dbReference type="Proteomes" id="UP001229421">
    <property type="component" value="Unassembled WGS sequence"/>
</dbReference>
<feature type="domain" description="Integrase catalytic" evidence="22">
    <location>
        <begin position="1183"/>
        <end position="1350"/>
    </location>
</feature>
<evidence type="ECO:0000256" key="8">
    <source>
        <dbReference type="ARBA" id="ARBA00022759"/>
    </source>
</evidence>
<dbReference type="InterPro" id="IPR036875">
    <property type="entry name" value="Znf_CCHC_sf"/>
</dbReference>
<dbReference type="GO" id="GO:0008270">
    <property type="term" value="F:zinc ion binding"/>
    <property type="evidence" value="ECO:0007669"/>
    <property type="project" value="UniProtKB-KW"/>
</dbReference>
<keyword evidence="16" id="KW-0863">Zinc-finger</keyword>
<dbReference type="GO" id="GO:0006508">
    <property type="term" value="P:proteolysis"/>
    <property type="evidence" value="ECO:0007669"/>
    <property type="project" value="UniProtKB-KW"/>
</dbReference>
<dbReference type="FunFam" id="3.10.10.10:FF:000007">
    <property type="entry name" value="Retrovirus-related Pol polyprotein from transposon 17.6-like Protein"/>
    <property type="match status" value="1"/>
</dbReference>
<dbReference type="PROSITE" id="PS50994">
    <property type="entry name" value="INTEGRASE"/>
    <property type="match status" value="1"/>
</dbReference>
<dbReference type="InterPro" id="IPR043128">
    <property type="entry name" value="Rev_trsase/Diguanyl_cyclase"/>
</dbReference>
<feature type="compositionally biased region" description="Basic and acidic residues" evidence="18">
    <location>
        <begin position="268"/>
        <end position="279"/>
    </location>
</feature>
<keyword evidence="8" id="KW-0255">Endonuclease</keyword>
<dbReference type="GO" id="GO:0004519">
    <property type="term" value="F:endonuclease activity"/>
    <property type="evidence" value="ECO:0007669"/>
    <property type="project" value="UniProtKB-KW"/>
</dbReference>
<dbReference type="FunFam" id="3.30.70.270:FF:000020">
    <property type="entry name" value="Transposon Tf2-6 polyprotein-like Protein"/>
    <property type="match status" value="1"/>
</dbReference>
<dbReference type="PROSITE" id="PS50158">
    <property type="entry name" value="ZF_CCHC"/>
    <property type="match status" value="1"/>
</dbReference>
<evidence type="ECO:0000256" key="16">
    <source>
        <dbReference type="PROSITE-ProRule" id="PRU00047"/>
    </source>
</evidence>
<dbReference type="PANTHER" id="PTHR37984:SF5">
    <property type="entry name" value="PROTEIN NYNRIN-LIKE"/>
    <property type="match status" value="1"/>
</dbReference>
<dbReference type="InterPro" id="IPR001878">
    <property type="entry name" value="Znf_CCHC"/>
</dbReference>
<dbReference type="InterPro" id="IPR041373">
    <property type="entry name" value="RT_RNaseH"/>
</dbReference>
<dbReference type="InterPro" id="IPR000953">
    <property type="entry name" value="Chromo/chromo_shadow_dom"/>
</dbReference>
<proteinExistence type="predicted"/>
<dbReference type="SUPFAM" id="SSF56672">
    <property type="entry name" value="DNA/RNA polymerases"/>
    <property type="match status" value="1"/>
</dbReference>
<evidence type="ECO:0000256" key="1">
    <source>
        <dbReference type="ARBA" id="ARBA00012493"/>
    </source>
</evidence>
<dbReference type="InterPro" id="IPR001969">
    <property type="entry name" value="Aspartic_peptidase_AS"/>
</dbReference>
<feature type="region of interest" description="Disordered" evidence="18">
    <location>
        <begin position="1"/>
        <end position="30"/>
    </location>
</feature>
<keyword evidence="2" id="KW-0645">Protease</keyword>
<dbReference type="SUPFAM" id="SSF50630">
    <property type="entry name" value="Acid proteases"/>
    <property type="match status" value="1"/>
</dbReference>
<keyword evidence="5" id="KW-0540">Nuclease</keyword>
<evidence type="ECO:0000256" key="14">
    <source>
        <dbReference type="ARBA" id="ARBA00023125"/>
    </source>
</evidence>
<dbReference type="Pfam" id="PF17917">
    <property type="entry name" value="RT_RNaseH"/>
    <property type="match status" value="1"/>
</dbReference>
<keyword evidence="4" id="KW-0548">Nucleotidyltransferase</keyword>
<dbReference type="InterPro" id="IPR043502">
    <property type="entry name" value="DNA/RNA_pol_sf"/>
</dbReference>
<evidence type="ECO:0000256" key="10">
    <source>
        <dbReference type="ARBA" id="ARBA00022842"/>
    </source>
</evidence>
<feature type="domain" description="CCHC-type" evidence="20">
    <location>
        <begin position="369"/>
        <end position="384"/>
    </location>
</feature>
<dbReference type="PANTHER" id="PTHR37984">
    <property type="entry name" value="PROTEIN CBG26694"/>
    <property type="match status" value="1"/>
</dbReference>
<evidence type="ECO:0000256" key="6">
    <source>
        <dbReference type="ARBA" id="ARBA00022723"/>
    </source>
</evidence>
<dbReference type="PROSITE" id="PS00141">
    <property type="entry name" value="ASP_PROTEASE"/>
    <property type="match status" value="1"/>
</dbReference>
<dbReference type="Pfam" id="PF00078">
    <property type="entry name" value="RVT_1"/>
    <property type="match status" value="1"/>
</dbReference>
<dbReference type="Gene3D" id="1.10.340.70">
    <property type="match status" value="1"/>
</dbReference>
<keyword evidence="7" id="KW-0064">Aspartyl protease</keyword>
<dbReference type="InterPro" id="IPR056924">
    <property type="entry name" value="SH3_Tf2-1"/>
</dbReference>
<sequence length="1546" mass="176810">MPPRRQPRRNTRRSTRSHADSDSNETPVDPNLISAINQAFTGLLPNLVAQTVEAVLLQTRSEGRTNSNQGDVTGANHTNNTVDGIHVWIQRFQKEKPRSFSHATTPVEARNWIAHVEKIFEVLGVADQYKVRLATYKLEDDAHTWWEGHKQIKGGEAYAASLSWADFRTIFYDKFFSTADREAYIREYAVIRQGNDEPASEFITRFARLASIVGEAAGSAEVQAEKCKWAVCDRIRKSIMYMKFKDLTEVADAIKTFEFERKEFLSRVGESKKRDRDGQRIQATSQSSTAAPQQDRRVQANQKTGNQIRPWQSKHQNSKPAQNQIQLYEAPIKAQPLTQHANPNQTLIPSCNTCGKRHRGICHRVAGTCFRCGQAGHMIKDCPKQENKRNTAGNVAPTNTGGRVFALTATDAANTPGTVSGTLQLGDRDVCALFDTGATHSIVSHTFTRNIKIIPSPLDHTLSISTPMGNSVTITHIYKDCPIRIDSIVRNADLLPMPMCDFDIILGMDWLTRHHVSIDCHSRRVIFGDLRNPEIIYQGIKPHKTLKIISALKAQKLLTHGCVGFLASINDTSAGEISINNYPIVREYPDVFPDELPGLPPHREIEFSIDLIPGAEPISKAPYRMAPLELKELKEQLQELMELGFIRPSVSPWGAPVLFVKKKDGSMRLCIDYRELNKITIRNRYPLPRIDDLFDQLQGAKFFSKIDLRSGYHQLKIKEEDVPKTAFRTRYGHYEFLVMPFGLTNAPAVFMDLMNRVFHKFLDKFVIVFIDDILVYSKSREEHEEHLRIVLETLRKKKLYAKFSKCEFWLNQVAFLGHVVSADGIKMDPAKIEAITKWPRPTSATEVRSFLGLAGYYRRFVEGFSTIALPLTQLLRKGVKFSWNEEREKSFEELKKRLVSAPILTLPSGSGGYQIYSDASKKGLGCVLMQHGKVIAYASRQLKPYEVNYPTHDLELAAVVFALKIWRHYLYGETCDIFTDHKSLKYIFTQKELNMRQRRWLELLKDYDANIQYHPGKANVVADALSRKSFGTVSCLLVDPRIISDLDKMDVGIQIGKSDGHLARMQIESELISRIKEAQQDDGELWATLENIKLGKQSEFRVDSNGVLWCGKRLCVPDDPSIRDSLLAEAHSSPFSIHPGSTKMYRDLRQNFWWNGMKEDVARYVSKCLTCQQVKIEHQRASGLLQPLDIPVWKWDEISMDFVTGLPKTFKKNDAIWVVVDRLSKSAHFLPIQQGFSVSKLSEVFLQEIIRLHGTPSSIVSDRDPRFTSRFWKGFQAAWGTKLKFSTAFHPQTDGQSERTIQTLEDMLRACALEWTGKWDEYLCLVEFAYNNSWQASIDMAPFELLYGRKCRAPICWNEVGEKVIEGPELVRITNEKVAIAREKLKEAQSRQKSYADKHRRELEFKVGDHVFLKVSPCRGVRRFGIKGKLSPRFIGPFEILERVGEVSYRLALPPQLSHVHNVFHVSLLRGYNYHPLHVISYPLHMIQEDLSYEDEPQAILDRQERIMRRKVIPFVKVLWKNHSEREATWETEESIRSLYPNLFEN</sequence>
<dbReference type="EMBL" id="JAUHHV010000002">
    <property type="protein sequence ID" value="KAK1432012.1"/>
    <property type="molecule type" value="Genomic_DNA"/>
</dbReference>
<evidence type="ECO:0000256" key="9">
    <source>
        <dbReference type="ARBA" id="ARBA00022801"/>
    </source>
</evidence>
<keyword evidence="12" id="KW-0695">RNA-directed DNA polymerase</keyword>
<keyword evidence="3" id="KW-0808">Transferase</keyword>
<keyword evidence="9" id="KW-0378">Hydrolase</keyword>
<keyword evidence="10" id="KW-0460">Magnesium</keyword>
<dbReference type="SUPFAM" id="SSF57756">
    <property type="entry name" value="Retrovirus zinc finger-like domains"/>
    <property type="match status" value="1"/>
</dbReference>
<dbReference type="SMART" id="SM00343">
    <property type="entry name" value="ZnF_C2HC"/>
    <property type="match status" value="1"/>
</dbReference>
<evidence type="ECO:0000256" key="12">
    <source>
        <dbReference type="ARBA" id="ARBA00022918"/>
    </source>
</evidence>
<dbReference type="GO" id="GO:0003964">
    <property type="term" value="F:RNA-directed DNA polymerase activity"/>
    <property type="evidence" value="ECO:0007669"/>
    <property type="project" value="UniProtKB-KW"/>
</dbReference>
<dbReference type="SUPFAM" id="SSF53098">
    <property type="entry name" value="Ribonuclease H-like"/>
    <property type="match status" value="1"/>
</dbReference>
<evidence type="ECO:0000313" key="23">
    <source>
        <dbReference type="EMBL" id="KAK1432012.1"/>
    </source>
</evidence>
<evidence type="ECO:0000256" key="15">
    <source>
        <dbReference type="ARBA" id="ARBA00023172"/>
    </source>
</evidence>
<accession>A0AAD8L4Z1</accession>
<evidence type="ECO:0000259" key="22">
    <source>
        <dbReference type="PROSITE" id="PS50994"/>
    </source>
</evidence>
<keyword evidence="11" id="KW-0229">DNA integration</keyword>
<feature type="domain" description="Reverse transcriptase" evidence="21">
    <location>
        <begin position="641"/>
        <end position="820"/>
    </location>
</feature>
<dbReference type="CDD" id="cd01647">
    <property type="entry name" value="RT_LTR"/>
    <property type="match status" value="1"/>
</dbReference>
<evidence type="ECO:0000256" key="7">
    <source>
        <dbReference type="ARBA" id="ARBA00022750"/>
    </source>
</evidence>
<dbReference type="GO" id="GO:0003677">
    <property type="term" value="F:DNA binding"/>
    <property type="evidence" value="ECO:0007669"/>
    <property type="project" value="UniProtKB-KW"/>
</dbReference>
<dbReference type="EC" id="2.7.7.49" evidence="1"/>
<feature type="domain" description="Chromo" evidence="19">
    <location>
        <begin position="1502"/>
        <end position="1546"/>
    </location>
</feature>
<dbReference type="InterPro" id="IPR016197">
    <property type="entry name" value="Chromo-like_dom_sf"/>
</dbReference>
<dbReference type="Gene3D" id="4.10.60.10">
    <property type="entry name" value="Zinc finger, CCHC-type"/>
    <property type="match status" value="1"/>
</dbReference>
<dbReference type="GO" id="GO:0003887">
    <property type="term" value="F:DNA-directed DNA polymerase activity"/>
    <property type="evidence" value="ECO:0007669"/>
    <property type="project" value="UniProtKB-KW"/>
</dbReference>
<evidence type="ECO:0000256" key="17">
    <source>
        <dbReference type="SAM" id="Coils"/>
    </source>
</evidence>
<dbReference type="InterPro" id="IPR005162">
    <property type="entry name" value="Retrotrans_gag_dom"/>
</dbReference>
<evidence type="ECO:0000256" key="13">
    <source>
        <dbReference type="ARBA" id="ARBA00022932"/>
    </source>
</evidence>
<dbReference type="CDD" id="cd00303">
    <property type="entry name" value="retropepsin_like"/>
    <property type="match status" value="1"/>
</dbReference>
<dbReference type="PROSITE" id="PS50013">
    <property type="entry name" value="CHROMO_2"/>
    <property type="match status" value="1"/>
</dbReference>
<protein>
    <recommendedName>
        <fullName evidence="1">RNA-directed DNA polymerase</fullName>
        <ecNumber evidence="1">2.7.7.49</ecNumber>
    </recommendedName>
</protein>
<evidence type="ECO:0000256" key="4">
    <source>
        <dbReference type="ARBA" id="ARBA00022695"/>
    </source>
</evidence>
<dbReference type="InterPro" id="IPR036397">
    <property type="entry name" value="RNaseH_sf"/>
</dbReference>
<dbReference type="GO" id="GO:0004190">
    <property type="term" value="F:aspartic-type endopeptidase activity"/>
    <property type="evidence" value="ECO:0007669"/>
    <property type="project" value="UniProtKB-KW"/>
</dbReference>
<dbReference type="Gene3D" id="3.30.420.10">
    <property type="entry name" value="Ribonuclease H-like superfamily/Ribonuclease H"/>
    <property type="match status" value="1"/>
</dbReference>
<dbReference type="Gene3D" id="3.30.70.270">
    <property type="match status" value="2"/>
</dbReference>